<comment type="caution">
    <text evidence="2">The sequence shown here is derived from an EMBL/GenBank/DDBJ whole genome shotgun (WGS) entry which is preliminary data.</text>
</comment>
<evidence type="ECO:0000313" key="3">
    <source>
        <dbReference type="Proteomes" id="UP000054600"/>
    </source>
</evidence>
<dbReference type="EMBL" id="LNYW01000068">
    <property type="protein sequence ID" value="KTD57398.1"/>
    <property type="molecule type" value="Genomic_DNA"/>
</dbReference>
<dbReference type="Proteomes" id="UP000054600">
    <property type="component" value="Unassembled WGS sequence"/>
</dbReference>
<evidence type="ECO:0000256" key="1">
    <source>
        <dbReference type="SAM" id="MobiDB-lite"/>
    </source>
</evidence>
<dbReference type="PATRIC" id="fig|1122169.6.peg.2981"/>
<keyword evidence="3" id="KW-1185">Reference proteome</keyword>
<dbReference type="RefSeq" id="WP_018578096.1">
    <property type="nucleotide sequence ID" value="NZ_KB892421.1"/>
</dbReference>
<proteinExistence type="predicted"/>
<dbReference type="AlphaFoldDB" id="A0A0W0YLJ7"/>
<feature type="region of interest" description="Disordered" evidence="1">
    <location>
        <begin position="718"/>
        <end position="751"/>
    </location>
</feature>
<name>A0A0W0YLJ7_9GAMM</name>
<evidence type="ECO:0000313" key="2">
    <source>
        <dbReference type="EMBL" id="KTD57398.1"/>
    </source>
</evidence>
<accession>A0A0W0YLJ7</accession>
<organism evidence="2 3">
    <name type="scientific">Legionella shakespearei DSM 23087</name>
    <dbReference type="NCBI Taxonomy" id="1122169"/>
    <lineage>
        <taxon>Bacteria</taxon>
        <taxon>Pseudomonadati</taxon>
        <taxon>Pseudomonadota</taxon>
        <taxon>Gammaproteobacteria</taxon>
        <taxon>Legionellales</taxon>
        <taxon>Legionellaceae</taxon>
        <taxon>Legionella</taxon>
    </lineage>
</organism>
<sequence length="1200" mass="136643">MGFQPSLLAIVVGDDESKNQFRTQLYEHSEFKRGPVAINYENEQEGTTETMLVNMSNMLVNINRMSHEDDNYVPPNWIKRIHMVVHIVDPQQTSPTQLEFQFAAIRKSSPHLHHVVYFINPNHVEASAFDELFHSLGINQVYHSSETPSVHALLEDAAKNYSKKTAFYPPPYSLVSVSVDSNDYMLSGELYKKDGMRSFYQDEYDHRKEPLPLEVLIPNKFRQAIKNNDYDVLRANLIALTQDVRSRWDYDAQDFLSFLYQAVQENRIDILLLLYAYLPDLGIELPGKTPIEFIRTIQQKIESDTGRVKTEVEGGFFVRSFQDISSFSLSPQEMQKIEEFNPELIKQGHFSPQKHLNEVPQFFSGLENSDFKTRQQLQYSYAKFIKKMESFMESLAQNKFELPQNSNTAKAPSRRKRLIDGLTYPFQAHPVTNKRVTRENFQNSLVYKRLIDAVDDNNEYLAEKCLAIFRNKDISLDAVLNYASDFALPARQMSILSRLFSKDSLSILKVLCSKPDTLVLVQNHIRDNNLVSRTLYKNELSSSELLLAILNNPEQALAMLHSERTLAVISSSEDLMPDYTAESMERGFLNPLDSLFESIFSLSSNLNKFSGNLALRQKVADFVRENIPRSSVLQQLYLPLAEAQQRMITKGIGSIENSPQSVNVQSMELPGVKYLFGLLTLDRVYQFRSKRTGKPFFLKLFPHGIISIAENESELVQAKKRDTKTNPEKDVPEQPKEQKKKEKKEISEQSKGVVVYSGKKGDLKHPTGSSVKITSELANRARFFDNKALQKSVPVVPSQTPNILSDGKRYIPVSFDTNQYSHHGFWGSYKTYGAPPKDDPKTTYKAAVTGACMVGTTLYGRMLNDKGEVVQSIRLTHPNEAIPPGFRMDRIDCPFASHVYEHYNFAMLRETIPFIQSTLEPGAPLYYDLPTTNYLMYGMKYYLNGLMSETLFIEYVATIKAHDALIRGQLHQLEEEFGLTIIPRSTLDDLGFNHMTGEELLRYMHHSIPDEMRQADYQSQAACLAQAMIKALASQTGTIGTLYSNIPQDYTAKDEDPLLALSRLDYAALYAYAKLERANRTNSPPGDHDILGFMPQDEVHVFQSYAKLFAQQYGSLDAIDWLPTLMPQNASAEASKLFYVEEGIDELNQLIDSGLVHLQSMLASAITTDNPQLYMATLQKIIECLSTAEQENQRTVRSPY</sequence>
<protein>
    <submittedName>
        <fullName evidence="2">Uncharacterized protein</fullName>
    </submittedName>
</protein>
<feature type="compositionally biased region" description="Basic and acidic residues" evidence="1">
    <location>
        <begin position="718"/>
        <end position="748"/>
    </location>
</feature>
<reference evidence="2 3" key="1">
    <citation type="submission" date="2015-11" db="EMBL/GenBank/DDBJ databases">
        <title>Genomic analysis of 38 Legionella species identifies large and diverse effector repertoires.</title>
        <authorList>
            <person name="Burstein D."/>
            <person name="Amaro F."/>
            <person name="Zusman T."/>
            <person name="Lifshitz Z."/>
            <person name="Cohen O."/>
            <person name="Gilbert J.A."/>
            <person name="Pupko T."/>
            <person name="Shuman H.A."/>
            <person name="Segal G."/>
        </authorList>
    </citation>
    <scope>NUCLEOTIDE SEQUENCE [LARGE SCALE GENOMIC DNA]</scope>
    <source>
        <strain evidence="2 3">ATCC 49655</strain>
    </source>
</reference>
<gene>
    <name evidence="2" type="ORF">Lsha_2583</name>
</gene>